<keyword evidence="3" id="KW-1185">Reference proteome</keyword>
<dbReference type="Proteomes" id="UP000218263">
    <property type="component" value="Chromosome"/>
</dbReference>
<evidence type="ECO:0000313" key="2">
    <source>
        <dbReference type="EMBL" id="BAU54940.1"/>
    </source>
</evidence>
<sequence>MVTAVPVQGTQAVINLSSSNFGSFYNNIDEIRVSTDNVAGNGLSITNITTASPVLPSTTITSLTKTGSSPTNASSVAYTATFAAAVTGLSTSDFSLTTSGVSGASVSSVSGSGTSWTVNVNTGSGDGSVVLKMSSSSGVSPSVSNVSFTGDTYAIDKTAPTVSSITATGTSPTNATSVGYTVTFAEAVTGVDGSDFTATTSGVSTTGIVVTPVSSSVYTVTVNGVSGTGSLRLDLKSSGTGIADLVGNAISGGFTSGGTYTIDQTAPTVSSITATGTSPTNGTSVGYTVTFAEAVTGVDGSDFTATTSGVSTTGIVVTPVSSSVYTVTVNGVSGTGSLRLDLKSSGTGIADLVGNAISGGFTSGGTYTIDQTAPTVSSITATGTSPTNGTSVGYTVTFAEAVTGVDGSDFTTTTSGVSTTGIVVTPVSSSVYTVTVNGVSGTGSLRLDLKSSGTGIADVAGNAITGGFTSGDSYSIDQTAPVVSSIAATGTSPTNATSVGYTVTFSKAVTGVDGSDFTATTSGVSTTGIVVTPVSSSVYTVTVNGVSGTGSLRLDLNGSGTGIADLVGNTISAGFTSGDTYSIDNTAPTLTSLIFSSGNANIAFAKNGDIVTLAFGANEAIQTPAVSIAGHIVTASNTGGNNYTASYTMTSGDSEGRIPFSLTVTDLAGNSGNYTDVAAGDDIEYDITSPTIAISAPSVSQIGAGGSGTVSYTVTYADANFNAGTLSTSAITLNSTGTATGTVGVSGSGTSYTVTISSISGAGTLGISIALGTASDLAGNTAPASGASGTFNVLSNDDNLTNLTISSGTLSPSFATGTLSYSVNVPYTVNSVTLTPTAEDINSTIDIGGNVISGNASGAQSLSVGANTINVTVTAQDGVTQNIYAVTVNRSPAAVDASLSNIQMSAGTLAPVFSPATTSYRVAVGNSFASITLMPTTTDPGATVKVNGTAVTSGSASPPIALKVGRDTITTTVKAQDGTTTKTYTVVVIRKANVNLISLKTDHSGLIPSFSPATTAYSTTVGLGTSSIVITPTVADLSDTIRVNGTQVASGSASPAIPLTIGANAVTILVKALDGTTKTYTLTVNRQADLDVINILLSHTKVTPVFSRTTTSYTATVGTGVTSTAETPILADATNTVTVNGVIVPSGTASGPITLAYGSNIITTLVTAADGTTRTYTVNVIRPTIANLKSLALSSGTLSPVFSPATTGYTASVDNAVSSITVTPVTAGSQATVTVNGTPVASGTASGNVDLSVGENAINIAVTGKDGILTKIYTVDVTRAAGSLNTVYQPISVSNPTDHPQMMGAEIAVHQGLSPNGDGINDFLLIDGITQYPDNKLQIMNRSGQLVYEAKGYDNSTKVFDGHSNKNGALQLPGTYFYSLDVTANGVTQHKTGFIVLKY</sequence>
<name>A0A110B365_9SPHI</name>
<dbReference type="Pfam" id="PF13585">
    <property type="entry name" value="CHU_C"/>
    <property type="match status" value="1"/>
</dbReference>
<protein>
    <submittedName>
        <fullName evidence="2">Cadherin-like beta sandwich domain protein</fullName>
    </submittedName>
</protein>
<proteinExistence type="predicted"/>
<dbReference type="EMBL" id="AP017313">
    <property type="protein sequence ID" value="BAU54940.1"/>
    <property type="molecule type" value="Genomic_DNA"/>
</dbReference>
<evidence type="ECO:0000313" key="3">
    <source>
        <dbReference type="Proteomes" id="UP000218263"/>
    </source>
</evidence>
<dbReference type="Pfam" id="PF12733">
    <property type="entry name" value="Cadherin-like"/>
    <property type="match status" value="5"/>
</dbReference>
<dbReference type="RefSeq" id="WP_096353064.1">
    <property type="nucleotide sequence ID" value="NZ_AP017313.1"/>
</dbReference>
<feature type="domain" description="Cadherin-like beta-sandwich-like" evidence="1">
    <location>
        <begin position="902"/>
        <end position="991"/>
    </location>
</feature>
<feature type="domain" description="Cadherin-like beta-sandwich-like" evidence="1">
    <location>
        <begin position="1193"/>
        <end position="1279"/>
    </location>
</feature>
<dbReference type="InterPro" id="IPR025883">
    <property type="entry name" value="Cadherin-like_domain"/>
</dbReference>
<evidence type="ECO:0000259" key="1">
    <source>
        <dbReference type="Pfam" id="PF12733"/>
    </source>
</evidence>
<dbReference type="KEGG" id="mgot:MgSA37_03120"/>
<reference evidence="2 3" key="1">
    <citation type="submission" date="2015-12" db="EMBL/GenBank/DDBJ databases">
        <title>Genome sequence of Mucilaginibacter gotjawali.</title>
        <authorList>
            <person name="Lee J.S."/>
            <person name="Lee K.C."/>
            <person name="Kim K.K."/>
            <person name="Lee B.W."/>
        </authorList>
    </citation>
    <scope>NUCLEOTIDE SEQUENCE [LARGE SCALE GENOMIC DNA]</scope>
    <source>
        <strain evidence="2 3">SA3-7</strain>
    </source>
</reference>
<feature type="domain" description="Cadherin-like beta-sandwich-like" evidence="1">
    <location>
        <begin position="1098"/>
        <end position="1182"/>
    </location>
</feature>
<feature type="domain" description="Cadherin-like beta-sandwich-like" evidence="1">
    <location>
        <begin position="800"/>
        <end position="890"/>
    </location>
</feature>
<organism evidence="2 3">
    <name type="scientific">Mucilaginibacter gotjawali</name>
    <dbReference type="NCBI Taxonomy" id="1550579"/>
    <lineage>
        <taxon>Bacteria</taxon>
        <taxon>Pseudomonadati</taxon>
        <taxon>Bacteroidota</taxon>
        <taxon>Sphingobacteriia</taxon>
        <taxon>Sphingobacteriales</taxon>
        <taxon>Sphingobacteriaceae</taxon>
        <taxon>Mucilaginibacter</taxon>
    </lineage>
</organism>
<dbReference type="OrthoDB" id="789014at2"/>
<gene>
    <name evidence="2" type="ORF">MgSA37_03120</name>
</gene>
<accession>A0A110B365</accession>
<feature type="domain" description="Cadherin-like beta-sandwich-like" evidence="1">
    <location>
        <begin position="998"/>
        <end position="1087"/>
    </location>
</feature>